<protein>
    <recommendedName>
        <fullName evidence="2">Response regulatory domain-containing protein</fullName>
    </recommendedName>
</protein>
<dbReference type="InterPro" id="IPR001789">
    <property type="entry name" value="Sig_transdc_resp-reg_receiver"/>
</dbReference>
<evidence type="ECO:0000256" key="1">
    <source>
        <dbReference type="PROSITE-ProRule" id="PRU00169"/>
    </source>
</evidence>
<sequence length="145" mass="15037">MAALTTPSVRPSVSNQLPQRGLSVLVAADRERDSEVLALTLETVGCDVVTTTVGPGAVDLAVLAQPDAVVLVPTAPGWESVPAAIAERSAWRKPFVVTLTAHGEGLGVPGVHAALERPVSPDVLAGLVRRFREFLAGLDGFDPAI</sequence>
<dbReference type="Gene3D" id="3.40.50.2300">
    <property type="match status" value="1"/>
</dbReference>
<organism evidence="3 4">
    <name type="scientific">Gemmata algarum</name>
    <dbReference type="NCBI Taxonomy" id="2975278"/>
    <lineage>
        <taxon>Bacteria</taxon>
        <taxon>Pseudomonadati</taxon>
        <taxon>Planctomycetota</taxon>
        <taxon>Planctomycetia</taxon>
        <taxon>Gemmatales</taxon>
        <taxon>Gemmataceae</taxon>
        <taxon>Gemmata</taxon>
    </lineage>
</organism>
<dbReference type="EMBL" id="JAXBLV010000133">
    <property type="protein sequence ID" value="MDY3559713.1"/>
    <property type="molecule type" value="Genomic_DNA"/>
</dbReference>
<dbReference type="RefSeq" id="WP_320686423.1">
    <property type="nucleotide sequence ID" value="NZ_JAXBLV010000133.1"/>
</dbReference>
<dbReference type="PROSITE" id="PS50110">
    <property type="entry name" value="RESPONSE_REGULATORY"/>
    <property type="match status" value="1"/>
</dbReference>
<feature type="domain" description="Response regulatory" evidence="2">
    <location>
        <begin position="23"/>
        <end position="132"/>
    </location>
</feature>
<proteinExistence type="predicted"/>
<evidence type="ECO:0000313" key="4">
    <source>
        <dbReference type="Proteomes" id="UP001272242"/>
    </source>
</evidence>
<dbReference type="InterPro" id="IPR011006">
    <property type="entry name" value="CheY-like_superfamily"/>
</dbReference>
<accession>A0ABU5EWN5</accession>
<comment type="caution">
    <text evidence="1">Lacks conserved residue(s) required for the propagation of feature annotation.</text>
</comment>
<reference evidence="4" key="1">
    <citation type="journal article" date="2023" name="Mar. Drugs">
        <title>Gemmata algarum, a Novel Planctomycete Isolated from an Algal Mat, Displays Antimicrobial Activity.</title>
        <authorList>
            <person name="Kumar G."/>
            <person name="Kallscheuer N."/>
            <person name="Kashif M."/>
            <person name="Ahamad S."/>
            <person name="Jagadeeshwari U."/>
            <person name="Pannikurungottu S."/>
            <person name="Haufschild T."/>
            <person name="Kabuu M."/>
            <person name="Sasikala C."/>
            <person name="Jogler C."/>
            <person name="Ramana C."/>
        </authorList>
    </citation>
    <scope>NUCLEOTIDE SEQUENCE [LARGE SCALE GENOMIC DNA]</scope>
    <source>
        <strain evidence="4">JC673</strain>
    </source>
</reference>
<keyword evidence="4" id="KW-1185">Reference proteome</keyword>
<dbReference type="SUPFAM" id="SSF52172">
    <property type="entry name" value="CheY-like"/>
    <property type="match status" value="1"/>
</dbReference>
<dbReference type="Proteomes" id="UP001272242">
    <property type="component" value="Unassembled WGS sequence"/>
</dbReference>
<name>A0ABU5EWN5_9BACT</name>
<comment type="caution">
    <text evidence="3">The sequence shown here is derived from an EMBL/GenBank/DDBJ whole genome shotgun (WGS) entry which is preliminary data.</text>
</comment>
<gene>
    <name evidence="3" type="ORF">R5W23_000871</name>
</gene>
<evidence type="ECO:0000259" key="2">
    <source>
        <dbReference type="PROSITE" id="PS50110"/>
    </source>
</evidence>
<evidence type="ECO:0000313" key="3">
    <source>
        <dbReference type="EMBL" id="MDY3559713.1"/>
    </source>
</evidence>